<reference evidence="1" key="1">
    <citation type="submission" date="2021-05" db="EMBL/GenBank/DDBJ databases">
        <title>Comparative genomics of three Colletotrichum scovillei strains and genetic complementation revealed genes involved fungal growth and virulence on chili pepper.</title>
        <authorList>
            <person name="Hsieh D.-K."/>
            <person name="Chuang S.-C."/>
            <person name="Chen C.-Y."/>
            <person name="Chao Y.-T."/>
            <person name="Lu M.-Y.J."/>
            <person name="Lee M.-H."/>
            <person name="Shih M.-C."/>
        </authorList>
    </citation>
    <scope>NUCLEOTIDE SEQUENCE</scope>
    <source>
        <strain evidence="1">Coll-153</strain>
    </source>
</reference>
<evidence type="ECO:0000313" key="1">
    <source>
        <dbReference type="EMBL" id="KAG7058465.1"/>
    </source>
</evidence>
<proteinExistence type="predicted"/>
<keyword evidence="2" id="KW-1185">Reference proteome</keyword>
<dbReference type="Proteomes" id="UP000699042">
    <property type="component" value="Unassembled WGS sequence"/>
</dbReference>
<protein>
    <submittedName>
        <fullName evidence="1">Uncharacterized protein</fullName>
    </submittedName>
</protein>
<accession>A0A9P7UIN3</accession>
<dbReference type="EMBL" id="JAESDN010000001">
    <property type="protein sequence ID" value="KAG7058465.1"/>
    <property type="molecule type" value="Genomic_DNA"/>
</dbReference>
<evidence type="ECO:0000313" key="2">
    <source>
        <dbReference type="Proteomes" id="UP000699042"/>
    </source>
</evidence>
<feature type="non-terminal residue" evidence="1">
    <location>
        <position position="34"/>
    </location>
</feature>
<organism evidence="1 2">
    <name type="scientific">Colletotrichum scovillei</name>
    <dbReference type="NCBI Taxonomy" id="1209932"/>
    <lineage>
        <taxon>Eukaryota</taxon>
        <taxon>Fungi</taxon>
        <taxon>Dikarya</taxon>
        <taxon>Ascomycota</taxon>
        <taxon>Pezizomycotina</taxon>
        <taxon>Sordariomycetes</taxon>
        <taxon>Hypocreomycetidae</taxon>
        <taxon>Glomerellales</taxon>
        <taxon>Glomerellaceae</taxon>
        <taxon>Colletotrichum</taxon>
        <taxon>Colletotrichum acutatum species complex</taxon>
    </lineage>
</organism>
<name>A0A9P7UIN3_9PEZI</name>
<comment type="caution">
    <text evidence="1">The sequence shown here is derived from an EMBL/GenBank/DDBJ whole genome shotgun (WGS) entry which is preliminary data.</text>
</comment>
<dbReference type="AlphaFoldDB" id="A0A9P7UIN3"/>
<sequence>MSTPVAATRTQRHDTTVRECVRSAGTKPYCEHGG</sequence>
<gene>
    <name evidence="1" type="ORF">JMJ77_005841</name>
</gene>